<evidence type="ECO:0000313" key="2">
    <source>
        <dbReference type="Proteomes" id="UP000886501"/>
    </source>
</evidence>
<accession>A0ACB6YYD8</accession>
<comment type="caution">
    <text evidence="1">The sequence shown here is derived from an EMBL/GenBank/DDBJ whole genome shotgun (WGS) entry which is preliminary data.</text>
</comment>
<proteinExistence type="predicted"/>
<name>A0ACB6YYD8_THEGA</name>
<protein>
    <submittedName>
        <fullName evidence="1">Uncharacterized protein</fullName>
    </submittedName>
</protein>
<reference evidence="1" key="2">
    <citation type="journal article" date="2020" name="Nat. Commun.">
        <title>Large-scale genome sequencing of mycorrhizal fungi provides insights into the early evolution of symbiotic traits.</title>
        <authorList>
            <person name="Miyauchi S."/>
            <person name="Kiss E."/>
            <person name="Kuo A."/>
            <person name="Drula E."/>
            <person name="Kohler A."/>
            <person name="Sanchez-Garcia M."/>
            <person name="Morin E."/>
            <person name="Andreopoulos B."/>
            <person name="Barry K.W."/>
            <person name="Bonito G."/>
            <person name="Buee M."/>
            <person name="Carver A."/>
            <person name="Chen C."/>
            <person name="Cichocki N."/>
            <person name="Clum A."/>
            <person name="Culley D."/>
            <person name="Crous P.W."/>
            <person name="Fauchery L."/>
            <person name="Girlanda M."/>
            <person name="Hayes R.D."/>
            <person name="Keri Z."/>
            <person name="LaButti K."/>
            <person name="Lipzen A."/>
            <person name="Lombard V."/>
            <person name="Magnuson J."/>
            <person name="Maillard F."/>
            <person name="Murat C."/>
            <person name="Nolan M."/>
            <person name="Ohm R.A."/>
            <person name="Pangilinan J."/>
            <person name="Pereira M.F."/>
            <person name="Perotto S."/>
            <person name="Peter M."/>
            <person name="Pfister S."/>
            <person name="Riley R."/>
            <person name="Sitrit Y."/>
            <person name="Stielow J.B."/>
            <person name="Szollosi G."/>
            <person name="Zifcakova L."/>
            <person name="Stursova M."/>
            <person name="Spatafora J.W."/>
            <person name="Tedersoo L."/>
            <person name="Vaario L.M."/>
            <person name="Yamada A."/>
            <person name="Yan M."/>
            <person name="Wang P."/>
            <person name="Xu J."/>
            <person name="Bruns T."/>
            <person name="Baldrian P."/>
            <person name="Vilgalys R."/>
            <person name="Dunand C."/>
            <person name="Henrissat B."/>
            <person name="Grigoriev I.V."/>
            <person name="Hibbett D."/>
            <person name="Nagy L.G."/>
            <person name="Martin F.M."/>
        </authorList>
    </citation>
    <scope>NUCLEOTIDE SEQUENCE</scope>
    <source>
        <strain evidence="1">P2</strain>
    </source>
</reference>
<keyword evidence="2" id="KW-1185">Reference proteome</keyword>
<sequence length="84" mass="9292">MIILYEAHHAAAPGSYRHILSHFNSSIKSPHTVKGAEDEAVNSTVTPTKHCTNHRFLHQAQSVRWARAGFCFLTGLCTTGTFLI</sequence>
<dbReference type="Proteomes" id="UP000886501">
    <property type="component" value="Unassembled WGS sequence"/>
</dbReference>
<gene>
    <name evidence="1" type="ORF">BDM02DRAFT_2349457</name>
</gene>
<reference evidence="1" key="1">
    <citation type="submission" date="2019-10" db="EMBL/GenBank/DDBJ databases">
        <authorList>
            <consortium name="DOE Joint Genome Institute"/>
            <person name="Kuo A."/>
            <person name="Miyauchi S."/>
            <person name="Kiss E."/>
            <person name="Drula E."/>
            <person name="Kohler A."/>
            <person name="Sanchez-Garcia M."/>
            <person name="Andreopoulos B."/>
            <person name="Barry K.W."/>
            <person name="Bonito G."/>
            <person name="Buee M."/>
            <person name="Carver A."/>
            <person name="Chen C."/>
            <person name="Cichocki N."/>
            <person name="Clum A."/>
            <person name="Culley D."/>
            <person name="Crous P.W."/>
            <person name="Fauchery L."/>
            <person name="Girlanda M."/>
            <person name="Hayes R."/>
            <person name="Keri Z."/>
            <person name="Labutti K."/>
            <person name="Lipzen A."/>
            <person name="Lombard V."/>
            <person name="Magnuson J."/>
            <person name="Maillard F."/>
            <person name="Morin E."/>
            <person name="Murat C."/>
            <person name="Nolan M."/>
            <person name="Ohm R."/>
            <person name="Pangilinan J."/>
            <person name="Pereira M."/>
            <person name="Perotto S."/>
            <person name="Peter M."/>
            <person name="Riley R."/>
            <person name="Sitrit Y."/>
            <person name="Stielow B."/>
            <person name="Szollosi G."/>
            <person name="Zifcakova L."/>
            <person name="Stursova M."/>
            <person name="Spatafora J.W."/>
            <person name="Tedersoo L."/>
            <person name="Vaario L.-M."/>
            <person name="Yamada A."/>
            <person name="Yan M."/>
            <person name="Wang P."/>
            <person name="Xu J."/>
            <person name="Bruns T."/>
            <person name="Baldrian P."/>
            <person name="Vilgalys R."/>
            <person name="Henrissat B."/>
            <person name="Grigoriev I.V."/>
            <person name="Hibbett D."/>
            <person name="Nagy L.G."/>
            <person name="Martin F.M."/>
        </authorList>
    </citation>
    <scope>NUCLEOTIDE SEQUENCE</scope>
    <source>
        <strain evidence="1">P2</strain>
    </source>
</reference>
<evidence type="ECO:0000313" key="1">
    <source>
        <dbReference type="EMBL" id="KAF9642302.1"/>
    </source>
</evidence>
<dbReference type="EMBL" id="MU118549">
    <property type="protein sequence ID" value="KAF9642302.1"/>
    <property type="molecule type" value="Genomic_DNA"/>
</dbReference>
<organism evidence="1 2">
    <name type="scientific">Thelephora ganbajun</name>
    <name type="common">Ganba fungus</name>
    <dbReference type="NCBI Taxonomy" id="370292"/>
    <lineage>
        <taxon>Eukaryota</taxon>
        <taxon>Fungi</taxon>
        <taxon>Dikarya</taxon>
        <taxon>Basidiomycota</taxon>
        <taxon>Agaricomycotina</taxon>
        <taxon>Agaricomycetes</taxon>
        <taxon>Thelephorales</taxon>
        <taxon>Thelephoraceae</taxon>
        <taxon>Thelephora</taxon>
    </lineage>
</organism>